<evidence type="ECO:0000256" key="1">
    <source>
        <dbReference type="ARBA" id="ARBA00004496"/>
    </source>
</evidence>
<protein>
    <recommendedName>
        <fullName evidence="3 9">DNA replication and repair protein RecF</fullName>
    </recommendedName>
</protein>
<keyword evidence="9 10" id="KW-0234">DNA repair</keyword>
<keyword evidence="4 9" id="KW-0963">Cytoplasm</keyword>
<dbReference type="GO" id="GO:0000731">
    <property type="term" value="P:DNA synthesis involved in DNA repair"/>
    <property type="evidence" value="ECO:0007669"/>
    <property type="project" value="TreeGrafter"/>
</dbReference>
<dbReference type="GO" id="GO:0009432">
    <property type="term" value="P:SOS response"/>
    <property type="evidence" value="ECO:0007669"/>
    <property type="project" value="UniProtKB-UniRule"/>
</dbReference>
<keyword evidence="7 9" id="KW-0067">ATP-binding</keyword>
<dbReference type="Pfam" id="PF02463">
    <property type="entry name" value="SMC_N"/>
    <property type="match status" value="1"/>
</dbReference>
<dbReference type="GO" id="GO:0005524">
    <property type="term" value="F:ATP binding"/>
    <property type="evidence" value="ECO:0007669"/>
    <property type="project" value="UniProtKB-UniRule"/>
</dbReference>
<dbReference type="Proteomes" id="UP000885806">
    <property type="component" value="Unassembled WGS sequence"/>
</dbReference>
<dbReference type="PROSITE" id="PS00618">
    <property type="entry name" value="RECF_2"/>
    <property type="match status" value="1"/>
</dbReference>
<keyword evidence="8 9" id="KW-0238">DNA-binding</keyword>
<evidence type="ECO:0000256" key="5">
    <source>
        <dbReference type="ARBA" id="ARBA00022705"/>
    </source>
</evidence>
<evidence type="ECO:0000256" key="2">
    <source>
        <dbReference type="ARBA" id="ARBA00008016"/>
    </source>
</evidence>
<dbReference type="GO" id="GO:0006302">
    <property type="term" value="P:double-strand break repair"/>
    <property type="evidence" value="ECO:0007669"/>
    <property type="project" value="TreeGrafter"/>
</dbReference>
<dbReference type="GO" id="GO:0005737">
    <property type="term" value="C:cytoplasm"/>
    <property type="evidence" value="ECO:0007669"/>
    <property type="project" value="UniProtKB-SubCell"/>
</dbReference>
<dbReference type="PANTHER" id="PTHR32182:SF0">
    <property type="entry name" value="DNA REPLICATION AND REPAIR PROTEIN RECF"/>
    <property type="match status" value="1"/>
</dbReference>
<dbReference type="NCBIfam" id="TIGR00611">
    <property type="entry name" value="recf"/>
    <property type="match status" value="1"/>
</dbReference>
<comment type="similarity">
    <text evidence="2 9 10">Belongs to the RecF family.</text>
</comment>
<feature type="domain" description="AAA+ ATPase" evidence="11">
    <location>
        <begin position="28"/>
        <end position="369"/>
    </location>
</feature>
<dbReference type="InterPro" id="IPR018078">
    <property type="entry name" value="DNA-binding_RecF_CS"/>
</dbReference>
<comment type="caution">
    <text evidence="12">The sequence shown here is derived from an EMBL/GenBank/DDBJ whole genome shotgun (WGS) entry which is preliminary data.</text>
</comment>
<dbReference type="GO" id="GO:0006260">
    <property type="term" value="P:DNA replication"/>
    <property type="evidence" value="ECO:0007669"/>
    <property type="project" value="UniProtKB-UniRule"/>
</dbReference>
<organism evidence="12">
    <name type="scientific">Hellea balneolensis</name>
    <dbReference type="NCBI Taxonomy" id="287478"/>
    <lineage>
        <taxon>Bacteria</taxon>
        <taxon>Pseudomonadati</taxon>
        <taxon>Pseudomonadota</taxon>
        <taxon>Alphaproteobacteria</taxon>
        <taxon>Maricaulales</taxon>
        <taxon>Robiginitomaculaceae</taxon>
        <taxon>Hellea</taxon>
    </lineage>
</organism>
<dbReference type="InterPro" id="IPR003395">
    <property type="entry name" value="RecF/RecN/SMC_N"/>
</dbReference>
<keyword evidence="9 10" id="KW-0742">SOS response</keyword>
<dbReference type="SUPFAM" id="SSF52540">
    <property type="entry name" value="P-loop containing nucleoside triphosphate hydrolases"/>
    <property type="match status" value="1"/>
</dbReference>
<evidence type="ECO:0000256" key="3">
    <source>
        <dbReference type="ARBA" id="ARBA00020170"/>
    </source>
</evidence>
<dbReference type="SMART" id="SM00382">
    <property type="entry name" value="AAA"/>
    <property type="match status" value="1"/>
</dbReference>
<accession>A0A7V5NW65</accession>
<dbReference type="InterPro" id="IPR001238">
    <property type="entry name" value="DNA-binding_RecF"/>
</dbReference>
<keyword evidence="6 9" id="KW-0547">Nucleotide-binding</keyword>
<keyword evidence="5 9" id="KW-0235">DNA replication</keyword>
<sequence length="377" mass="41453">MSVPASDCIARLRLSQFRSYPSLDVRFSGAPVVLYGPNGAGKTNILEAVSLLSPGRGLRGAKISELGYRQSGQESGHRWAVAARLKNSGHKIGTGSIESAPNRRQMRLDGKPASGPDISRILSVNWLTPAHDRLFVGPTAERRKFFDRLCLSHVPDHGRTFLAYEKARAERGRLFVDGIHDTYWLDALEKELATGGARIAKTRHAMLERLNGEIMSRMDGVFPKSTLALDGDAEALYAAGADVDEVTDWIKTELEKDRPLDRKAGRTLRGVHKTDLKVTHLEKNMPAGQCSTGEQKALLIGLVLAHARCRPGAPPILLLDEVAAHLDDHRRAALAHELFDLHTQVFLTGTDARLFEAFVGKAELFRVEDNALHLQDG</sequence>
<dbReference type="EMBL" id="DROP01000035">
    <property type="protein sequence ID" value="HHI88407.1"/>
    <property type="molecule type" value="Genomic_DNA"/>
</dbReference>
<dbReference type="InterPro" id="IPR042174">
    <property type="entry name" value="RecF_2"/>
</dbReference>
<dbReference type="HAMAP" id="MF_00365">
    <property type="entry name" value="RecF"/>
    <property type="match status" value="1"/>
</dbReference>
<evidence type="ECO:0000256" key="4">
    <source>
        <dbReference type="ARBA" id="ARBA00022490"/>
    </source>
</evidence>
<name>A0A7V5NW65_9PROT</name>
<dbReference type="InterPro" id="IPR003593">
    <property type="entry name" value="AAA+_ATPase"/>
</dbReference>
<gene>
    <name evidence="9 12" type="primary">recF</name>
    <name evidence="12" type="ORF">ENK01_00505</name>
</gene>
<proteinExistence type="inferred from homology"/>
<evidence type="ECO:0000259" key="11">
    <source>
        <dbReference type="SMART" id="SM00382"/>
    </source>
</evidence>
<evidence type="ECO:0000256" key="10">
    <source>
        <dbReference type="RuleBase" id="RU000578"/>
    </source>
</evidence>
<keyword evidence="9 10" id="KW-0227">DNA damage</keyword>
<evidence type="ECO:0000256" key="6">
    <source>
        <dbReference type="ARBA" id="ARBA00022741"/>
    </source>
</evidence>
<reference evidence="12" key="1">
    <citation type="journal article" date="2020" name="mSystems">
        <title>Genome- and Community-Level Interaction Insights into Carbon Utilization and Element Cycling Functions of Hydrothermarchaeota in Hydrothermal Sediment.</title>
        <authorList>
            <person name="Zhou Z."/>
            <person name="Liu Y."/>
            <person name="Xu W."/>
            <person name="Pan J."/>
            <person name="Luo Z.H."/>
            <person name="Li M."/>
        </authorList>
    </citation>
    <scope>NUCLEOTIDE SEQUENCE [LARGE SCALE GENOMIC DNA]</scope>
    <source>
        <strain evidence="12">HyVt-538</strain>
    </source>
</reference>
<dbReference type="InterPro" id="IPR027417">
    <property type="entry name" value="P-loop_NTPase"/>
</dbReference>
<dbReference type="Gene3D" id="3.40.50.300">
    <property type="entry name" value="P-loop containing nucleotide triphosphate hydrolases"/>
    <property type="match status" value="1"/>
</dbReference>
<comment type="subcellular location">
    <subcellularLocation>
        <location evidence="1 9 10">Cytoplasm</location>
    </subcellularLocation>
</comment>
<evidence type="ECO:0000256" key="8">
    <source>
        <dbReference type="ARBA" id="ARBA00023125"/>
    </source>
</evidence>
<feature type="binding site" evidence="9">
    <location>
        <begin position="36"/>
        <end position="43"/>
    </location>
    <ligand>
        <name>ATP</name>
        <dbReference type="ChEBI" id="CHEBI:30616"/>
    </ligand>
</feature>
<evidence type="ECO:0000256" key="7">
    <source>
        <dbReference type="ARBA" id="ARBA00022840"/>
    </source>
</evidence>
<dbReference type="PANTHER" id="PTHR32182">
    <property type="entry name" value="DNA REPLICATION AND REPAIR PROTEIN RECF"/>
    <property type="match status" value="1"/>
</dbReference>
<comment type="function">
    <text evidence="9 10">The RecF protein is involved in DNA metabolism; it is required for DNA replication and normal SOS inducibility. RecF binds preferentially to single-stranded, linear DNA. It also seems to bind ATP.</text>
</comment>
<evidence type="ECO:0000256" key="9">
    <source>
        <dbReference type="HAMAP-Rule" id="MF_00365"/>
    </source>
</evidence>
<dbReference type="GO" id="GO:0003697">
    <property type="term" value="F:single-stranded DNA binding"/>
    <property type="evidence" value="ECO:0007669"/>
    <property type="project" value="UniProtKB-UniRule"/>
</dbReference>
<dbReference type="AlphaFoldDB" id="A0A7V5NW65"/>
<evidence type="ECO:0000313" key="12">
    <source>
        <dbReference type="EMBL" id="HHI88407.1"/>
    </source>
</evidence>
<dbReference type="Gene3D" id="1.20.1050.90">
    <property type="entry name" value="RecF/RecN/SMC, N-terminal domain"/>
    <property type="match status" value="1"/>
</dbReference>